<dbReference type="AlphaFoldDB" id="A0A4D6NBY1"/>
<proteinExistence type="predicted"/>
<evidence type="ECO:0000313" key="3">
    <source>
        <dbReference type="Proteomes" id="UP000501690"/>
    </source>
</evidence>
<accession>A0A4D6NBY1</accession>
<dbReference type="EMBL" id="CP039354">
    <property type="protein sequence ID" value="QCE11206.1"/>
    <property type="molecule type" value="Genomic_DNA"/>
</dbReference>
<sequence>MFHCAPTFVLPAPSRRLFRHHCIFFFFEQPAPMFHCTLAVRFACTATTLPLHHRGGCSGAAASSSSSSNQHQRSTAHQPFVSPALPLHRRGDYSDVATIASVQSLSFVWFIFTFWVFFGFALI</sequence>
<feature type="transmembrane region" description="Helical" evidence="1">
    <location>
        <begin position="96"/>
        <end position="118"/>
    </location>
</feature>
<keyword evidence="1" id="KW-1133">Transmembrane helix</keyword>
<protein>
    <submittedName>
        <fullName evidence="2">Uncharacterized protein</fullName>
    </submittedName>
</protein>
<evidence type="ECO:0000256" key="1">
    <source>
        <dbReference type="SAM" id="Phobius"/>
    </source>
</evidence>
<dbReference type="Proteomes" id="UP000501690">
    <property type="component" value="Linkage Group LG10"/>
</dbReference>
<name>A0A4D6NBY1_VIGUN</name>
<keyword evidence="1" id="KW-0812">Transmembrane</keyword>
<reference evidence="2 3" key="1">
    <citation type="submission" date="2019-04" db="EMBL/GenBank/DDBJ databases">
        <title>An improved genome assembly and genetic linkage map for asparagus bean, Vigna unguiculata ssp. sesquipedialis.</title>
        <authorList>
            <person name="Xia Q."/>
            <person name="Zhang R."/>
            <person name="Dong Y."/>
        </authorList>
    </citation>
    <scope>NUCLEOTIDE SEQUENCE [LARGE SCALE GENOMIC DNA]</scope>
    <source>
        <tissue evidence="2">Leaf</tissue>
    </source>
</reference>
<keyword evidence="3" id="KW-1185">Reference proteome</keyword>
<gene>
    <name evidence="2" type="ORF">DEO72_LG10g2439</name>
</gene>
<organism evidence="2 3">
    <name type="scientific">Vigna unguiculata</name>
    <name type="common">Cowpea</name>
    <dbReference type="NCBI Taxonomy" id="3917"/>
    <lineage>
        <taxon>Eukaryota</taxon>
        <taxon>Viridiplantae</taxon>
        <taxon>Streptophyta</taxon>
        <taxon>Embryophyta</taxon>
        <taxon>Tracheophyta</taxon>
        <taxon>Spermatophyta</taxon>
        <taxon>Magnoliopsida</taxon>
        <taxon>eudicotyledons</taxon>
        <taxon>Gunneridae</taxon>
        <taxon>Pentapetalae</taxon>
        <taxon>rosids</taxon>
        <taxon>fabids</taxon>
        <taxon>Fabales</taxon>
        <taxon>Fabaceae</taxon>
        <taxon>Papilionoideae</taxon>
        <taxon>50 kb inversion clade</taxon>
        <taxon>NPAAA clade</taxon>
        <taxon>indigoferoid/millettioid clade</taxon>
        <taxon>Phaseoleae</taxon>
        <taxon>Vigna</taxon>
    </lineage>
</organism>
<keyword evidence="1" id="KW-0472">Membrane</keyword>
<evidence type="ECO:0000313" key="2">
    <source>
        <dbReference type="EMBL" id="QCE11206.1"/>
    </source>
</evidence>